<dbReference type="PANTHER" id="PTHR31978">
    <property type="entry name" value="INTRAFLAGELLAR TRANSPORT PROTEIN 20 HOMOLOG"/>
    <property type="match status" value="1"/>
</dbReference>
<keyword evidence="2 4" id="KW-0175">Coiled coil</keyword>
<dbReference type="PANTHER" id="PTHR31978:SF1">
    <property type="entry name" value="INTRAFLAGELLAR TRANSPORT PROTEIN 20 HOMOLOG"/>
    <property type="match status" value="1"/>
</dbReference>
<dbReference type="GO" id="GO:0060271">
    <property type="term" value="P:cilium assembly"/>
    <property type="evidence" value="ECO:0007669"/>
    <property type="project" value="TreeGrafter"/>
</dbReference>
<evidence type="ECO:0000313" key="6">
    <source>
        <dbReference type="Proteomes" id="UP000054937"/>
    </source>
</evidence>
<keyword evidence="6" id="KW-1185">Reference proteome</keyword>
<dbReference type="GO" id="GO:0061512">
    <property type="term" value="P:protein localization to cilium"/>
    <property type="evidence" value="ECO:0007669"/>
    <property type="project" value="TreeGrafter"/>
</dbReference>
<dbReference type="GO" id="GO:0097730">
    <property type="term" value="C:non-motile cilium"/>
    <property type="evidence" value="ECO:0007669"/>
    <property type="project" value="TreeGrafter"/>
</dbReference>
<evidence type="ECO:0008006" key="7">
    <source>
        <dbReference type="Google" id="ProtNLM"/>
    </source>
</evidence>
<dbReference type="GO" id="GO:0097546">
    <property type="term" value="C:ciliary base"/>
    <property type="evidence" value="ECO:0007669"/>
    <property type="project" value="TreeGrafter"/>
</dbReference>
<evidence type="ECO:0000313" key="5">
    <source>
        <dbReference type="EMBL" id="KRX07369.1"/>
    </source>
</evidence>
<sequence length="130" mass="15447">MADKISISFDEENKIRVLDAEKFRETEAIKNESMEFIKKVLNQDETITALTETLEVYAKKIEEEKLRAIGERNKVETEAENRKKKMLELNNYLNEKKTELERYKVEYQSLQKVVEDQKKLIDKLSNSEQQ</sequence>
<protein>
    <recommendedName>
        <fullName evidence="7">Intraflagellar transport protein 20</fullName>
    </recommendedName>
</protein>
<proteinExistence type="predicted"/>
<gene>
    <name evidence="5" type="ORF">PPERSA_06984</name>
</gene>
<accession>A0A0V0QYG4</accession>
<comment type="subcellular location">
    <subcellularLocation>
        <location evidence="1">Cell projection</location>
        <location evidence="1">Cilium</location>
    </subcellularLocation>
</comment>
<feature type="coiled-coil region" evidence="4">
    <location>
        <begin position="47"/>
        <end position="130"/>
    </location>
</feature>
<dbReference type="Proteomes" id="UP000054937">
    <property type="component" value="Unassembled WGS sequence"/>
</dbReference>
<keyword evidence="3" id="KW-0966">Cell projection</keyword>
<dbReference type="EMBL" id="LDAU01000084">
    <property type="protein sequence ID" value="KRX07369.1"/>
    <property type="molecule type" value="Genomic_DNA"/>
</dbReference>
<dbReference type="Pfam" id="PF14931">
    <property type="entry name" value="IFT20"/>
    <property type="match status" value="1"/>
</dbReference>
<organism evidence="5 6">
    <name type="scientific">Pseudocohnilembus persalinus</name>
    <name type="common">Ciliate</name>
    <dbReference type="NCBI Taxonomy" id="266149"/>
    <lineage>
        <taxon>Eukaryota</taxon>
        <taxon>Sar</taxon>
        <taxon>Alveolata</taxon>
        <taxon>Ciliophora</taxon>
        <taxon>Intramacronucleata</taxon>
        <taxon>Oligohymenophorea</taxon>
        <taxon>Scuticociliatia</taxon>
        <taxon>Philasterida</taxon>
        <taxon>Pseudocohnilembidae</taxon>
        <taxon>Pseudocohnilembus</taxon>
    </lineage>
</organism>
<reference evidence="5 6" key="1">
    <citation type="journal article" date="2015" name="Sci. Rep.">
        <title>Genome of the facultative scuticociliatosis pathogen Pseudocohnilembus persalinus provides insight into its virulence through horizontal gene transfer.</title>
        <authorList>
            <person name="Xiong J."/>
            <person name="Wang G."/>
            <person name="Cheng J."/>
            <person name="Tian M."/>
            <person name="Pan X."/>
            <person name="Warren A."/>
            <person name="Jiang C."/>
            <person name="Yuan D."/>
            <person name="Miao W."/>
        </authorList>
    </citation>
    <scope>NUCLEOTIDE SEQUENCE [LARGE SCALE GENOMIC DNA]</scope>
    <source>
        <strain evidence="5">36N120E</strain>
    </source>
</reference>
<evidence type="ECO:0000256" key="2">
    <source>
        <dbReference type="ARBA" id="ARBA00023054"/>
    </source>
</evidence>
<name>A0A0V0QYG4_PSEPJ</name>
<dbReference type="GO" id="GO:0005737">
    <property type="term" value="C:cytoplasm"/>
    <property type="evidence" value="ECO:0007669"/>
    <property type="project" value="TreeGrafter"/>
</dbReference>
<dbReference type="InterPro" id="IPR028172">
    <property type="entry name" value="FT20"/>
</dbReference>
<evidence type="ECO:0000256" key="4">
    <source>
        <dbReference type="SAM" id="Coils"/>
    </source>
</evidence>
<comment type="caution">
    <text evidence="5">The sequence shown here is derived from an EMBL/GenBank/DDBJ whole genome shotgun (WGS) entry which is preliminary data.</text>
</comment>
<evidence type="ECO:0000256" key="3">
    <source>
        <dbReference type="ARBA" id="ARBA00023273"/>
    </source>
</evidence>
<dbReference type="OrthoDB" id="10254896at2759"/>
<dbReference type="GO" id="GO:0030990">
    <property type="term" value="C:intraciliary transport particle"/>
    <property type="evidence" value="ECO:0007669"/>
    <property type="project" value="TreeGrafter"/>
</dbReference>
<dbReference type="InParanoid" id="A0A0V0QYG4"/>
<dbReference type="AlphaFoldDB" id="A0A0V0QYG4"/>
<dbReference type="OMA" id="TMAKQRQ"/>
<dbReference type="GO" id="GO:0036064">
    <property type="term" value="C:ciliary basal body"/>
    <property type="evidence" value="ECO:0007669"/>
    <property type="project" value="TreeGrafter"/>
</dbReference>
<evidence type="ECO:0000256" key="1">
    <source>
        <dbReference type="ARBA" id="ARBA00004138"/>
    </source>
</evidence>